<evidence type="ECO:0000313" key="11">
    <source>
        <dbReference type="Proteomes" id="UP000502415"/>
    </source>
</evidence>
<evidence type="ECO:0000256" key="5">
    <source>
        <dbReference type="ARBA" id="ARBA00023136"/>
    </source>
</evidence>
<dbReference type="InterPro" id="IPR024791">
    <property type="entry name" value="Cyt_c/ubiquinol_Oxase_su3"/>
</dbReference>
<dbReference type="GO" id="GO:0019646">
    <property type="term" value="P:aerobic electron transport chain"/>
    <property type="evidence" value="ECO:0007669"/>
    <property type="project" value="InterPro"/>
</dbReference>
<sequence length="243" mass="26432">MSAASTSTVAAEEPNPASPHAEQVPAPASAPHAEQFRTRERQELAATLGVWIFLSTELLFFGPLFFGYLYLSTHYAPAVHAASRHTDLLLGTVNTALLLTSSLCIALAAVKAKPGREDSRPTVRLMGIAMLLGVAFLAIKGFEWHKEYTEGLFPSVHFAPKEGGSPAHVHAMQLFFLLYFAMTALHALHLVVGLGLCGLAAWALRRGKARAEHIELVGLYWHFVDAVWIFLYPLLYLAGRAGG</sequence>
<dbReference type="InterPro" id="IPR000298">
    <property type="entry name" value="Cyt_c_oxidase-like_su3"/>
</dbReference>
<evidence type="ECO:0000256" key="7">
    <source>
        <dbReference type="SAM" id="MobiDB-lite"/>
    </source>
</evidence>
<name>A0A7Z2VZ24_9BURK</name>
<accession>A0A7Z2VZ24</accession>
<proteinExistence type="inferred from homology"/>
<evidence type="ECO:0000256" key="1">
    <source>
        <dbReference type="ARBA" id="ARBA00004141"/>
    </source>
</evidence>
<dbReference type="InterPro" id="IPR035973">
    <property type="entry name" value="Cyt_c_oxidase_su3-like_sf"/>
</dbReference>
<keyword evidence="11" id="KW-1185">Reference proteome</keyword>
<dbReference type="EMBL" id="CP051685">
    <property type="protein sequence ID" value="QJE01864.1"/>
    <property type="molecule type" value="Genomic_DNA"/>
</dbReference>
<feature type="transmembrane region" description="Helical" evidence="8">
    <location>
        <begin position="176"/>
        <end position="204"/>
    </location>
</feature>
<keyword evidence="3 6" id="KW-0812">Transmembrane</keyword>
<dbReference type="SUPFAM" id="SSF81452">
    <property type="entry name" value="Cytochrome c oxidase subunit III-like"/>
    <property type="match status" value="1"/>
</dbReference>
<evidence type="ECO:0000256" key="6">
    <source>
        <dbReference type="RuleBase" id="RU003376"/>
    </source>
</evidence>
<feature type="compositionally biased region" description="Low complexity" evidence="7">
    <location>
        <begin position="1"/>
        <end position="11"/>
    </location>
</feature>
<feature type="transmembrane region" description="Helical" evidence="8">
    <location>
        <begin position="122"/>
        <end position="142"/>
    </location>
</feature>
<dbReference type="PANTHER" id="PTHR11403:SF6">
    <property type="entry name" value="NITRIC OXIDE REDUCTASE SUBUNIT E"/>
    <property type="match status" value="1"/>
</dbReference>
<dbReference type="Proteomes" id="UP000502415">
    <property type="component" value="Chromosome"/>
</dbReference>
<dbReference type="Pfam" id="PF00510">
    <property type="entry name" value="COX3"/>
    <property type="match status" value="1"/>
</dbReference>
<keyword evidence="5 8" id="KW-0472">Membrane</keyword>
<feature type="transmembrane region" description="Helical" evidence="8">
    <location>
        <begin position="216"/>
        <end position="238"/>
    </location>
</feature>
<dbReference type="GO" id="GO:0004129">
    <property type="term" value="F:cytochrome-c oxidase activity"/>
    <property type="evidence" value="ECO:0007669"/>
    <property type="project" value="InterPro"/>
</dbReference>
<dbReference type="AlphaFoldDB" id="A0A7Z2VZ24"/>
<feature type="transmembrane region" description="Helical" evidence="8">
    <location>
        <begin position="44"/>
        <end position="68"/>
    </location>
</feature>
<evidence type="ECO:0000313" key="10">
    <source>
        <dbReference type="EMBL" id="QJE01864.1"/>
    </source>
</evidence>
<comment type="similarity">
    <text evidence="2 6">Belongs to the cytochrome c oxidase subunit 3 family.</text>
</comment>
<evidence type="ECO:0000259" key="9">
    <source>
        <dbReference type="PROSITE" id="PS50253"/>
    </source>
</evidence>
<dbReference type="RefSeq" id="WP_170203951.1">
    <property type="nucleotide sequence ID" value="NZ_CP051685.1"/>
</dbReference>
<reference evidence="10 11" key="1">
    <citation type="submission" date="2020-04" db="EMBL/GenBank/DDBJ databases">
        <title>Genome sequencing of novel species.</title>
        <authorList>
            <person name="Heo J."/>
            <person name="Kim S.-J."/>
            <person name="Kim J.-S."/>
            <person name="Hong S.-B."/>
            <person name="Kwon S.-W."/>
        </authorList>
    </citation>
    <scope>NUCLEOTIDE SEQUENCE [LARGE SCALE GENOMIC DNA]</scope>
    <source>
        <strain evidence="10 11">GN2-R2</strain>
    </source>
</reference>
<dbReference type="GO" id="GO:0005886">
    <property type="term" value="C:plasma membrane"/>
    <property type="evidence" value="ECO:0007669"/>
    <property type="project" value="UniProtKB-SubCell"/>
</dbReference>
<organism evidence="10 11">
    <name type="scientific">Massilia forsythiae</name>
    <dbReference type="NCBI Taxonomy" id="2728020"/>
    <lineage>
        <taxon>Bacteria</taxon>
        <taxon>Pseudomonadati</taxon>
        <taxon>Pseudomonadota</taxon>
        <taxon>Betaproteobacteria</taxon>
        <taxon>Burkholderiales</taxon>
        <taxon>Oxalobacteraceae</taxon>
        <taxon>Telluria group</taxon>
        <taxon>Massilia</taxon>
    </lineage>
</organism>
<dbReference type="Gene3D" id="1.20.120.80">
    <property type="entry name" value="Cytochrome c oxidase, subunit III, four-helix bundle"/>
    <property type="match status" value="1"/>
</dbReference>
<evidence type="ECO:0000256" key="3">
    <source>
        <dbReference type="ARBA" id="ARBA00022692"/>
    </source>
</evidence>
<dbReference type="InterPro" id="IPR013833">
    <property type="entry name" value="Cyt_c_oxidase_su3_a-hlx"/>
</dbReference>
<evidence type="ECO:0000256" key="4">
    <source>
        <dbReference type="ARBA" id="ARBA00022989"/>
    </source>
</evidence>
<gene>
    <name evidence="10" type="ORF">HH212_19080</name>
</gene>
<evidence type="ECO:0000256" key="2">
    <source>
        <dbReference type="ARBA" id="ARBA00010581"/>
    </source>
</evidence>
<keyword evidence="4 8" id="KW-1133">Transmembrane helix</keyword>
<dbReference type="KEGG" id="mfy:HH212_19080"/>
<feature type="domain" description="Heme-copper oxidase subunit III family profile" evidence="9">
    <location>
        <begin position="48"/>
        <end position="240"/>
    </location>
</feature>
<dbReference type="PROSITE" id="PS50253">
    <property type="entry name" value="COX3"/>
    <property type="match status" value="1"/>
</dbReference>
<protein>
    <recommendedName>
        <fullName evidence="9">Heme-copper oxidase subunit III family profile domain-containing protein</fullName>
    </recommendedName>
</protein>
<feature type="region of interest" description="Disordered" evidence="7">
    <location>
        <begin position="1"/>
        <end position="37"/>
    </location>
</feature>
<evidence type="ECO:0000256" key="8">
    <source>
        <dbReference type="SAM" id="Phobius"/>
    </source>
</evidence>
<dbReference type="PANTHER" id="PTHR11403">
    <property type="entry name" value="CYTOCHROME C OXIDASE SUBUNIT III"/>
    <property type="match status" value="1"/>
</dbReference>
<feature type="transmembrane region" description="Helical" evidence="8">
    <location>
        <begin position="88"/>
        <end position="110"/>
    </location>
</feature>
<comment type="subcellular location">
    <subcellularLocation>
        <location evidence="6">Cell membrane</location>
        <topology evidence="6">Multi-pass membrane protein</topology>
    </subcellularLocation>
    <subcellularLocation>
        <location evidence="1">Membrane</location>
        <topology evidence="1">Multi-pass membrane protein</topology>
    </subcellularLocation>
</comment>